<keyword evidence="1" id="KW-1133">Transmembrane helix</keyword>
<dbReference type="EMBL" id="QKKF02010872">
    <property type="protein sequence ID" value="RZF44388.1"/>
    <property type="molecule type" value="Genomic_DNA"/>
</dbReference>
<name>A0A482XGG2_LAOST</name>
<evidence type="ECO:0000313" key="3">
    <source>
        <dbReference type="Proteomes" id="UP000291343"/>
    </source>
</evidence>
<keyword evidence="1" id="KW-0812">Transmembrane</keyword>
<organism evidence="2 3">
    <name type="scientific">Laodelphax striatellus</name>
    <name type="common">Small brown planthopper</name>
    <name type="synonym">Delphax striatella</name>
    <dbReference type="NCBI Taxonomy" id="195883"/>
    <lineage>
        <taxon>Eukaryota</taxon>
        <taxon>Metazoa</taxon>
        <taxon>Ecdysozoa</taxon>
        <taxon>Arthropoda</taxon>
        <taxon>Hexapoda</taxon>
        <taxon>Insecta</taxon>
        <taxon>Pterygota</taxon>
        <taxon>Neoptera</taxon>
        <taxon>Paraneoptera</taxon>
        <taxon>Hemiptera</taxon>
        <taxon>Auchenorrhyncha</taxon>
        <taxon>Fulgoroidea</taxon>
        <taxon>Delphacidae</taxon>
        <taxon>Criomorphinae</taxon>
        <taxon>Laodelphax</taxon>
    </lineage>
</organism>
<evidence type="ECO:0000313" key="2">
    <source>
        <dbReference type="EMBL" id="RZF44388.1"/>
    </source>
</evidence>
<sequence>MAGPARAITGPLRLSSIRHSSWKHAPRLTATLITLSFVFAPQAHVLLLFLSFAFVKPDPSHESETSVPLHPDDTLAMCQETYLLPGFPLFLQVATGSLSCVNKVHK</sequence>
<evidence type="ECO:0000256" key="1">
    <source>
        <dbReference type="SAM" id="Phobius"/>
    </source>
</evidence>
<keyword evidence="1" id="KW-0472">Membrane</keyword>
<comment type="caution">
    <text evidence="2">The sequence shown here is derived from an EMBL/GenBank/DDBJ whole genome shotgun (WGS) entry which is preliminary data.</text>
</comment>
<accession>A0A482XGG2</accession>
<feature type="transmembrane region" description="Helical" evidence="1">
    <location>
        <begin position="28"/>
        <end position="55"/>
    </location>
</feature>
<protein>
    <submittedName>
        <fullName evidence="2">Uncharacterized protein</fullName>
    </submittedName>
</protein>
<gene>
    <name evidence="2" type="ORF">LSTR_LSTR007963</name>
</gene>
<dbReference type="InParanoid" id="A0A482XGG2"/>
<proteinExistence type="predicted"/>
<dbReference type="Proteomes" id="UP000291343">
    <property type="component" value="Unassembled WGS sequence"/>
</dbReference>
<dbReference type="AlphaFoldDB" id="A0A482XGG2"/>
<reference evidence="2 3" key="1">
    <citation type="journal article" date="2017" name="Gigascience">
        <title>Genome sequence of the small brown planthopper, Laodelphax striatellus.</title>
        <authorList>
            <person name="Zhu J."/>
            <person name="Jiang F."/>
            <person name="Wang X."/>
            <person name="Yang P."/>
            <person name="Bao Y."/>
            <person name="Zhao W."/>
            <person name="Wang W."/>
            <person name="Lu H."/>
            <person name="Wang Q."/>
            <person name="Cui N."/>
            <person name="Li J."/>
            <person name="Chen X."/>
            <person name="Luo L."/>
            <person name="Yu J."/>
            <person name="Kang L."/>
            <person name="Cui F."/>
        </authorList>
    </citation>
    <scope>NUCLEOTIDE SEQUENCE [LARGE SCALE GENOMIC DNA]</scope>
    <source>
        <strain evidence="2">Lst14</strain>
    </source>
</reference>
<keyword evidence="3" id="KW-1185">Reference proteome</keyword>